<reference evidence="1" key="2">
    <citation type="submission" date="2020-11" db="EMBL/GenBank/DDBJ databases">
        <authorList>
            <person name="McCartney M.A."/>
            <person name="Auch B."/>
            <person name="Kono T."/>
            <person name="Mallez S."/>
            <person name="Becker A."/>
            <person name="Gohl D.M."/>
            <person name="Silverstein K.A.T."/>
            <person name="Koren S."/>
            <person name="Bechman K.B."/>
            <person name="Herman A."/>
            <person name="Abrahante J.E."/>
            <person name="Garbe J."/>
        </authorList>
    </citation>
    <scope>NUCLEOTIDE SEQUENCE</scope>
    <source>
        <strain evidence="1">Duluth1</strain>
        <tissue evidence="1">Whole animal</tissue>
    </source>
</reference>
<accession>A0A9D3YD97</accession>
<reference evidence="1" key="1">
    <citation type="journal article" date="2019" name="bioRxiv">
        <title>The Genome of the Zebra Mussel, Dreissena polymorpha: A Resource for Invasive Species Research.</title>
        <authorList>
            <person name="McCartney M.A."/>
            <person name="Auch B."/>
            <person name="Kono T."/>
            <person name="Mallez S."/>
            <person name="Zhang Y."/>
            <person name="Obille A."/>
            <person name="Becker A."/>
            <person name="Abrahante J.E."/>
            <person name="Garbe J."/>
            <person name="Badalamenti J.P."/>
            <person name="Herman A."/>
            <person name="Mangelson H."/>
            <person name="Liachko I."/>
            <person name="Sullivan S."/>
            <person name="Sone E.D."/>
            <person name="Koren S."/>
            <person name="Silverstein K.A.T."/>
            <person name="Beckman K.B."/>
            <person name="Gohl D.M."/>
        </authorList>
    </citation>
    <scope>NUCLEOTIDE SEQUENCE</scope>
    <source>
        <strain evidence="1">Duluth1</strain>
        <tissue evidence="1">Whole animal</tissue>
    </source>
</reference>
<dbReference type="AlphaFoldDB" id="A0A9D3YD97"/>
<proteinExistence type="predicted"/>
<dbReference type="Proteomes" id="UP000828390">
    <property type="component" value="Unassembled WGS sequence"/>
</dbReference>
<name>A0A9D3YD97_DREPO</name>
<evidence type="ECO:0000313" key="1">
    <source>
        <dbReference type="EMBL" id="KAH3698428.1"/>
    </source>
</evidence>
<organism evidence="1 2">
    <name type="scientific">Dreissena polymorpha</name>
    <name type="common">Zebra mussel</name>
    <name type="synonym">Mytilus polymorpha</name>
    <dbReference type="NCBI Taxonomy" id="45954"/>
    <lineage>
        <taxon>Eukaryota</taxon>
        <taxon>Metazoa</taxon>
        <taxon>Spiralia</taxon>
        <taxon>Lophotrochozoa</taxon>
        <taxon>Mollusca</taxon>
        <taxon>Bivalvia</taxon>
        <taxon>Autobranchia</taxon>
        <taxon>Heteroconchia</taxon>
        <taxon>Euheterodonta</taxon>
        <taxon>Imparidentia</taxon>
        <taxon>Neoheterodontei</taxon>
        <taxon>Myida</taxon>
        <taxon>Dreissenoidea</taxon>
        <taxon>Dreissenidae</taxon>
        <taxon>Dreissena</taxon>
    </lineage>
</organism>
<dbReference type="EMBL" id="JAIWYP010000016">
    <property type="protein sequence ID" value="KAH3698428.1"/>
    <property type="molecule type" value="Genomic_DNA"/>
</dbReference>
<gene>
    <name evidence="1" type="ORF">DPMN_085948</name>
</gene>
<sequence length="54" mass="6010">MHLQETPRLSATGPKTVWTAARDSQTFCNDIMTVWQPGGNSQTQTVRDGARQSF</sequence>
<comment type="caution">
    <text evidence="1">The sequence shown here is derived from an EMBL/GenBank/DDBJ whole genome shotgun (WGS) entry which is preliminary data.</text>
</comment>
<protein>
    <submittedName>
        <fullName evidence="1">Uncharacterized protein</fullName>
    </submittedName>
</protein>
<keyword evidence="2" id="KW-1185">Reference proteome</keyword>
<evidence type="ECO:0000313" key="2">
    <source>
        <dbReference type="Proteomes" id="UP000828390"/>
    </source>
</evidence>